<dbReference type="Pfam" id="PF15247">
    <property type="entry name" value="SLBP_RNA_bind"/>
    <property type="match status" value="1"/>
</dbReference>
<dbReference type="EMBL" id="KI635763">
    <property type="protein sequence ID" value="ETB60130.1"/>
    <property type="molecule type" value="Genomic_DNA"/>
</dbReference>
<evidence type="ECO:0000256" key="1">
    <source>
        <dbReference type="ARBA" id="ARBA00006151"/>
    </source>
</evidence>
<dbReference type="InterPro" id="IPR026502">
    <property type="entry name" value="SLBP1/SLBP2"/>
</dbReference>
<evidence type="ECO:0000256" key="3">
    <source>
        <dbReference type="SAM" id="MobiDB-lite"/>
    </source>
</evidence>
<dbReference type="PANTHER" id="PTHR17408">
    <property type="entry name" value="HISTONE RNA HAIRPIN-BINDING PROTEIN"/>
    <property type="match status" value="1"/>
</dbReference>
<evidence type="ECO:0000256" key="2">
    <source>
        <dbReference type="ARBA" id="ARBA00022884"/>
    </source>
</evidence>
<dbReference type="Proteomes" id="UP000018538">
    <property type="component" value="Unassembled WGS sequence"/>
</dbReference>
<evidence type="ECO:0000313" key="5">
    <source>
        <dbReference type="EMBL" id="ETB60130.1"/>
    </source>
</evidence>
<reference evidence="5 6" key="1">
    <citation type="submission" date="2013-11" db="EMBL/GenBank/DDBJ databases">
        <title>The Genome Sequence of Plasmodium yoelii 17X.</title>
        <authorList>
            <consortium name="The Broad Institute Genomics Platform"/>
            <consortium name="The Broad Institute Genome Sequencing Center for Infectious Disease"/>
            <person name="Neafsey D."/>
            <person name="Adams J."/>
            <person name="Walker B."/>
            <person name="Young S.K."/>
            <person name="Zeng Q."/>
            <person name="Gargeya S."/>
            <person name="Fitzgerald M."/>
            <person name="Haas B."/>
            <person name="Abouelleil A."/>
            <person name="Alvarado L."/>
            <person name="Chapman S.B."/>
            <person name="Gainer-Dewar J."/>
            <person name="Goldberg J."/>
            <person name="Griggs A."/>
            <person name="Gujja S."/>
            <person name="Hansen M."/>
            <person name="Howarth C."/>
            <person name="Imamovic A."/>
            <person name="Ireland A."/>
            <person name="Larimer J."/>
            <person name="McCowan C."/>
            <person name="Murphy C."/>
            <person name="Pearson M."/>
            <person name="Poon T.W."/>
            <person name="Priest M."/>
            <person name="Roberts A."/>
            <person name="Saif S."/>
            <person name="Shea T."/>
            <person name="Sykes S."/>
            <person name="Wortman J."/>
            <person name="Nusbaum C."/>
            <person name="Birren B."/>
        </authorList>
    </citation>
    <scope>NUCLEOTIDE SEQUENCE [LARGE SCALE GENOMIC DNA]</scope>
    <source>
        <strain evidence="5 6">17X</strain>
    </source>
</reference>
<feature type="compositionally biased region" description="Acidic residues" evidence="3">
    <location>
        <begin position="295"/>
        <end position="306"/>
    </location>
</feature>
<organism evidence="5 6">
    <name type="scientific">Plasmodium yoelii 17X</name>
    <dbReference type="NCBI Taxonomy" id="1323249"/>
    <lineage>
        <taxon>Eukaryota</taxon>
        <taxon>Sar</taxon>
        <taxon>Alveolata</taxon>
        <taxon>Apicomplexa</taxon>
        <taxon>Aconoidasida</taxon>
        <taxon>Haemosporida</taxon>
        <taxon>Plasmodiidae</taxon>
        <taxon>Plasmodium</taxon>
        <taxon>Plasmodium (Vinckeia)</taxon>
    </lineage>
</organism>
<protein>
    <recommendedName>
        <fullName evidence="4">Histone RNA hairpin-binding protein RNA-binding domain-containing protein</fullName>
    </recommendedName>
</protein>
<feature type="compositionally biased region" description="Polar residues" evidence="3">
    <location>
        <begin position="216"/>
        <end position="240"/>
    </location>
</feature>
<feature type="compositionally biased region" description="Polar residues" evidence="3">
    <location>
        <begin position="278"/>
        <end position="287"/>
    </location>
</feature>
<accession>V7PMG7</accession>
<dbReference type="GO" id="GO:0071204">
    <property type="term" value="C:histone pre-mRNA 3'end processing complex"/>
    <property type="evidence" value="ECO:0007669"/>
    <property type="project" value="TreeGrafter"/>
</dbReference>
<feature type="region of interest" description="Disordered" evidence="3">
    <location>
        <begin position="192"/>
        <end position="326"/>
    </location>
</feature>
<dbReference type="GO" id="GO:0051028">
    <property type="term" value="P:mRNA transport"/>
    <property type="evidence" value="ECO:0007669"/>
    <property type="project" value="TreeGrafter"/>
</dbReference>
<dbReference type="InterPro" id="IPR029344">
    <property type="entry name" value="SLBP_RNA_bind"/>
</dbReference>
<dbReference type="GO" id="GO:0003729">
    <property type="term" value="F:mRNA binding"/>
    <property type="evidence" value="ECO:0007669"/>
    <property type="project" value="InterPro"/>
</dbReference>
<dbReference type="GO" id="GO:0006398">
    <property type="term" value="P:mRNA 3'-end processing by stem-loop binding and cleavage"/>
    <property type="evidence" value="ECO:0007669"/>
    <property type="project" value="TreeGrafter"/>
</dbReference>
<dbReference type="GO" id="GO:0071207">
    <property type="term" value="F:histone pre-mRNA stem-loop binding"/>
    <property type="evidence" value="ECO:0007669"/>
    <property type="project" value="TreeGrafter"/>
</dbReference>
<name>V7PMG7_PLAYE</name>
<dbReference type="AlphaFoldDB" id="V7PMG7"/>
<feature type="compositionally biased region" description="Basic residues" evidence="3">
    <location>
        <begin position="202"/>
        <end position="214"/>
    </location>
</feature>
<dbReference type="Gene3D" id="1.10.8.1120">
    <property type="entry name" value="Histone RNA hairpin-binding protein RNA-binding domain"/>
    <property type="match status" value="1"/>
</dbReference>
<feature type="compositionally biased region" description="Polar residues" evidence="3">
    <location>
        <begin position="313"/>
        <end position="326"/>
    </location>
</feature>
<feature type="compositionally biased region" description="Basic and acidic residues" evidence="3">
    <location>
        <begin position="170"/>
        <end position="179"/>
    </location>
</feature>
<feature type="domain" description="Histone RNA hairpin-binding protein RNA-binding" evidence="4">
    <location>
        <begin position="469"/>
        <end position="534"/>
    </location>
</feature>
<gene>
    <name evidence="5" type="ORF">YYC_02488</name>
</gene>
<proteinExistence type="inferred from homology"/>
<dbReference type="OrthoDB" id="265795at2759"/>
<feature type="region of interest" description="Disordered" evidence="3">
    <location>
        <begin position="148"/>
        <end position="179"/>
    </location>
</feature>
<feature type="compositionally biased region" description="Basic and acidic residues" evidence="3">
    <location>
        <begin position="192"/>
        <end position="201"/>
    </location>
</feature>
<feature type="compositionally biased region" description="Basic and acidic residues" evidence="3">
    <location>
        <begin position="266"/>
        <end position="277"/>
    </location>
</feature>
<keyword evidence="2" id="KW-0694">RNA-binding</keyword>
<dbReference type="GO" id="GO:0005737">
    <property type="term" value="C:cytoplasm"/>
    <property type="evidence" value="ECO:0007669"/>
    <property type="project" value="TreeGrafter"/>
</dbReference>
<dbReference type="InterPro" id="IPR038294">
    <property type="entry name" value="SLBP_RNA_bind_sf"/>
</dbReference>
<evidence type="ECO:0000313" key="6">
    <source>
        <dbReference type="Proteomes" id="UP000018538"/>
    </source>
</evidence>
<comment type="similarity">
    <text evidence="1">Belongs to the SLBP family.</text>
</comment>
<keyword evidence="6" id="KW-1185">Reference proteome</keyword>
<dbReference type="PANTHER" id="PTHR17408:SF0">
    <property type="entry name" value="HISTONE RNA HAIRPIN-BINDING PROTEIN"/>
    <property type="match status" value="1"/>
</dbReference>
<evidence type="ECO:0000259" key="4">
    <source>
        <dbReference type="Pfam" id="PF15247"/>
    </source>
</evidence>
<sequence>MFTIRWVDLLSSESNFLQSSTKNDNINENLKNKKLPYEKEGDLNNSFLNSYNADLDNSNVGINLKIKNLKLSDNSEKVENDETEKKILIDDSKNEVSEKVDKSKKDNCNDNDVKNVNCNEKNISSEINKNSNKPNLITNLESGIKKQNDISSNVEENNNKKIQKNNTTKGDGKIGKKINDKNIKYNEKENLINSENDDKNNVKGKRQSLTKLRKTSIGNSVKSGHSCSVSRATSNSSMKRNSYNAQKSKKNNNKKDVKNSYFSKYIVEKKSNNEKNGEQNAEQTEQTNKNAENAENAENDENDENAENAKNDPNLNEKTNMNELSANGNKKFSNLLTMPANNLIGTLSKGKKRKERNIDDHTSMSKINCTISHDIEIDDDNNIPLNPTKKVKNKQKNKINNENNFGNENATPTIYNKMNLKGLTEISYLTKINKENINLEKFNNFNNNFINYLGDIRNNPIDSMHSVNNNRVNSRLKEIAVGKSTKEYKNYVKLVKYEDRMDDDPATPNAYENITNAKFQAKYNLWRKKLHKFDTIN</sequence>